<dbReference type="EMBL" id="JADIKJ010000028">
    <property type="protein sequence ID" value="MFK2902194.1"/>
    <property type="molecule type" value="Genomic_DNA"/>
</dbReference>
<dbReference type="Pfam" id="PF15603">
    <property type="entry name" value="Imm74"/>
    <property type="match status" value="1"/>
</dbReference>
<accession>A0ABW8JM48</accession>
<evidence type="ECO:0008006" key="3">
    <source>
        <dbReference type="Google" id="ProtNLM"/>
    </source>
</evidence>
<protein>
    <recommendedName>
        <fullName evidence="3">Immunity protein 74 of polymorphic toxin system</fullName>
    </recommendedName>
</protein>
<dbReference type="InterPro" id="IPR028148">
    <property type="entry name" value="Imm74"/>
</dbReference>
<reference evidence="1 2" key="1">
    <citation type="submission" date="2020-10" db="EMBL/GenBank/DDBJ databases">
        <title>Phylogeny of dyella-like bacteria.</title>
        <authorList>
            <person name="Fu J."/>
        </authorList>
    </citation>
    <scope>NUCLEOTIDE SEQUENCE [LARGE SCALE GENOMIC DNA]</scope>
    <source>
        <strain evidence="1 2">JP1</strain>
    </source>
</reference>
<sequence length="80" mass="8859">MVKDVTRSHIKVELDGKTATVPGEMFFPSNGKLGFVVFLNGIKCWDSPHQNDVITKDEVSSILEDIRSNFAKGGHVLEVE</sequence>
<gene>
    <name evidence="1" type="ORF">ISP15_17815</name>
</gene>
<evidence type="ECO:0000313" key="1">
    <source>
        <dbReference type="EMBL" id="MFK2902194.1"/>
    </source>
</evidence>
<keyword evidence="2" id="KW-1185">Reference proteome</keyword>
<comment type="caution">
    <text evidence="1">The sequence shown here is derived from an EMBL/GenBank/DDBJ whole genome shotgun (WGS) entry which is preliminary data.</text>
</comment>
<dbReference type="RefSeq" id="WP_404549298.1">
    <property type="nucleotide sequence ID" value="NZ_JADIKJ010000028.1"/>
</dbReference>
<evidence type="ECO:0000313" key="2">
    <source>
        <dbReference type="Proteomes" id="UP001620461"/>
    </source>
</evidence>
<organism evidence="1 2">
    <name type="scientific">Dyella jejuensis</name>
    <dbReference type="NCBI Taxonomy" id="1432009"/>
    <lineage>
        <taxon>Bacteria</taxon>
        <taxon>Pseudomonadati</taxon>
        <taxon>Pseudomonadota</taxon>
        <taxon>Gammaproteobacteria</taxon>
        <taxon>Lysobacterales</taxon>
        <taxon>Rhodanobacteraceae</taxon>
        <taxon>Dyella</taxon>
    </lineage>
</organism>
<name>A0ABW8JM48_9GAMM</name>
<dbReference type="Proteomes" id="UP001620461">
    <property type="component" value="Unassembled WGS sequence"/>
</dbReference>
<proteinExistence type="predicted"/>